<accession>A0A090TUK2</accession>
<feature type="transmembrane region" description="Helical" evidence="1">
    <location>
        <begin position="109"/>
        <end position="129"/>
    </location>
</feature>
<keyword evidence="1" id="KW-0472">Membrane</keyword>
<evidence type="ECO:0000256" key="1">
    <source>
        <dbReference type="SAM" id="Phobius"/>
    </source>
</evidence>
<keyword evidence="1" id="KW-0812">Transmembrane</keyword>
<name>A0A090TUK2_9VIBR</name>
<evidence type="ECO:0000313" key="2">
    <source>
        <dbReference type="EMBL" id="GAL34672.1"/>
    </source>
</evidence>
<dbReference type="Proteomes" id="UP000029224">
    <property type="component" value="Unassembled WGS sequence"/>
</dbReference>
<protein>
    <submittedName>
        <fullName evidence="2">Uncharacterized protein</fullName>
    </submittedName>
</protein>
<feature type="transmembrane region" description="Helical" evidence="1">
    <location>
        <begin position="141"/>
        <end position="164"/>
    </location>
</feature>
<organism evidence="2 3">
    <name type="scientific">Vibrio maritimus</name>
    <dbReference type="NCBI Taxonomy" id="990268"/>
    <lineage>
        <taxon>Bacteria</taxon>
        <taxon>Pseudomonadati</taxon>
        <taxon>Pseudomonadota</taxon>
        <taxon>Gammaproteobacteria</taxon>
        <taxon>Vibrionales</taxon>
        <taxon>Vibrionaceae</taxon>
        <taxon>Vibrio</taxon>
    </lineage>
</organism>
<dbReference type="AlphaFoldDB" id="A0A090TUK2"/>
<dbReference type="SUPFAM" id="SSF103473">
    <property type="entry name" value="MFS general substrate transporter"/>
    <property type="match status" value="1"/>
</dbReference>
<keyword evidence="3" id="KW-1185">Reference proteome</keyword>
<evidence type="ECO:0000313" key="3">
    <source>
        <dbReference type="Proteomes" id="UP000029224"/>
    </source>
</evidence>
<proteinExistence type="predicted"/>
<dbReference type="InterPro" id="IPR036259">
    <property type="entry name" value="MFS_trans_sf"/>
</dbReference>
<feature type="transmembrane region" description="Helical" evidence="1">
    <location>
        <begin position="20"/>
        <end position="39"/>
    </location>
</feature>
<feature type="transmembrane region" description="Helical" evidence="1">
    <location>
        <begin position="77"/>
        <end position="97"/>
    </location>
</feature>
<gene>
    <name evidence="2" type="ORF">JCM19240_4222</name>
</gene>
<keyword evidence="1" id="KW-1133">Transmembrane helix</keyword>
<feature type="transmembrane region" description="Helical" evidence="1">
    <location>
        <begin position="51"/>
        <end position="71"/>
    </location>
</feature>
<reference evidence="2 3" key="1">
    <citation type="submission" date="2014-09" db="EMBL/GenBank/DDBJ databases">
        <title>Vibrio maritimus JCM 19240. (C210) whole genome shotgun sequence.</title>
        <authorList>
            <person name="Sawabe T."/>
            <person name="Meirelles P."/>
            <person name="Nakanishi M."/>
            <person name="Sayaka M."/>
            <person name="Hattori M."/>
            <person name="Ohkuma M."/>
        </authorList>
    </citation>
    <scope>NUCLEOTIDE SEQUENCE [LARGE SCALE GENOMIC DNA]</scope>
    <source>
        <strain evidence="2 3">JCM 19240</strain>
    </source>
</reference>
<dbReference type="EMBL" id="BBMT01000005">
    <property type="protein sequence ID" value="GAL34672.1"/>
    <property type="molecule type" value="Genomic_DNA"/>
</dbReference>
<reference evidence="2 3" key="2">
    <citation type="submission" date="2014-09" db="EMBL/GenBank/DDBJ databases">
        <authorList>
            <consortium name="NBRP consortium"/>
            <person name="Sawabe T."/>
            <person name="Meirelles P."/>
            <person name="Nakanishi M."/>
            <person name="Sayaka M."/>
            <person name="Hattori M."/>
            <person name="Ohkuma M."/>
        </authorList>
    </citation>
    <scope>NUCLEOTIDE SEQUENCE [LARGE SCALE GENOMIC DNA]</scope>
    <source>
        <strain evidence="2 3">JCM 19240</strain>
    </source>
</reference>
<sequence>MVILQNYLVAYVDELITPQVAWLTGIAVLAVCTFLEVIGAGMSEKIRSKKGFLLVAFGAVFYVGVLLGMFGKVSATLAIVGHFLAVGIGIPFIISYMSRIVDKQYVGTAISLFIAVAIGLSSSLILMLVSSQSAVSLEEGLLQPLSGLLKFALVGAAISTFYVLNRKKKTQDLVADS</sequence>
<comment type="caution">
    <text evidence="2">The sequence shown here is derived from an EMBL/GenBank/DDBJ whole genome shotgun (WGS) entry which is preliminary data.</text>
</comment>